<dbReference type="OMA" id="NPHAYHM"/>
<keyword evidence="4" id="KW-0687">Ribonucleoprotein</keyword>
<dbReference type="GO" id="GO:0008312">
    <property type="term" value="F:7S RNA binding"/>
    <property type="evidence" value="ECO:0007669"/>
    <property type="project" value="InterPro"/>
</dbReference>
<dbReference type="InterPro" id="IPR002778">
    <property type="entry name" value="Signal_recog_particle_SRP19"/>
</dbReference>
<dbReference type="InParanoid" id="A0A1X2HTL1"/>
<evidence type="ECO:0000256" key="1">
    <source>
        <dbReference type="ARBA" id="ARBA00004496"/>
    </source>
</evidence>
<reference evidence="6 7" key="1">
    <citation type="submission" date="2016-07" db="EMBL/GenBank/DDBJ databases">
        <title>Pervasive Adenine N6-methylation of Active Genes in Fungi.</title>
        <authorList>
            <consortium name="DOE Joint Genome Institute"/>
            <person name="Mondo S.J."/>
            <person name="Dannebaum R.O."/>
            <person name="Kuo R.C."/>
            <person name="Labutti K."/>
            <person name="Haridas S."/>
            <person name="Kuo A."/>
            <person name="Salamov A."/>
            <person name="Ahrendt S.R."/>
            <person name="Lipzen A."/>
            <person name="Sullivan W."/>
            <person name="Andreopoulos W.B."/>
            <person name="Clum A."/>
            <person name="Lindquist E."/>
            <person name="Daum C."/>
            <person name="Ramamoorthy G.K."/>
            <person name="Gryganskyi A."/>
            <person name="Culley D."/>
            <person name="Magnuson J.K."/>
            <person name="James T.Y."/>
            <person name="O'Malley M.A."/>
            <person name="Stajich J.E."/>
            <person name="Spatafora J.W."/>
            <person name="Visel A."/>
            <person name="Grigoriev I.V."/>
        </authorList>
    </citation>
    <scope>NUCLEOTIDE SEQUENCE [LARGE SCALE GENOMIC DNA]</scope>
    <source>
        <strain evidence="6 7">NRRL 2496</strain>
    </source>
</reference>
<dbReference type="FunFam" id="3.30.56.30:FF:000003">
    <property type="entry name" value="Signal recognition particle SEC65 subunit"/>
    <property type="match status" value="1"/>
</dbReference>
<keyword evidence="3" id="KW-0733">Signal recognition particle</keyword>
<evidence type="ECO:0000256" key="2">
    <source>
        <dbReference type="ARBA" id="ARBA00022490"/>
    </source>
</evidence>
<sequence>MSMLNKLKETQKNPVFMEEDDDIDNMDFPLPGADERSSASSSSAAGPPNMDQLQNLMRNLSTGAAGGPQATQRPQEQNPIAVAQTPQGVRRLDPSQYKDWVCIYPCYIDATKSVQDGRKISKEKCIENPNAYHMAVAVQQLGLSVVYETKRHPRDWSNPGRVRVQLKGPNNFFVNSNVTTRRQLCKAIAERMPQVQKDTQPPKNIITPLTSLKEVEDIVNEQRKAQGLPPLSEMQPKNPTIPAKPKKQKVKYVR</sequence>
<dbReference type="SUPFAM" id="SSF69695">
    <property type="entry name" value="SRP19"/>
    <property type="match status" value="1"/>
</dbReference>
<dbReference type="AlphaFoldDB" id="A0A1X2HTL1"/>
<keyword evidence="7" id="KW-1185">Reference proteome</keyword>
<feature type="compositionally biased region" description="Polar residues" evidence="5">
    <location>
        <begin position="51"/>
        <end position="62"/>
    </location>
</feature>
<dbReference type="GO" id="GO:0005786">
    <property type="term" value="C:signal recognition particle, endoplasmic reticulum targeting"/>
    <property type="evidence" value="ECO:0007669"/>
    <property type="project" value="UniProtKB-KW"/>
</dbReference>
<dbReference type="Gene3D" id="3.30.56.30">
    <property type="entry name" value="Signal recognition particle, SRP19-like subunit"/>
    <property type="match status" value="1"/>
</dbReference>
<evidence type="ECO:0000313" key="6">
    <source>
        <dbReference type="EMBL" id="ORZ02935.1"/>
    </source>
</evidence>
<keyword evidence="2" id="KW-0963">Cytoplasm</keyword>
<dbReference type="EMBL" id="MCGN01000001">
    <property type="protein sequence ID" value="ORZ02935.1"/>
    <property type="molecule type" value="Genomic_DNA"/>
</dbReference>
<comment type="subcellular location">
    <subcellularLocation>
        <location evidence="1">Cytoplasm</location>
    </subcellularLocation>
</comment>
<feature type="region of interest" description="Disordered" evidence="5">
    <location>
        <begin position="1"/>
        <end position="87"/>
    </location>
</feature>
<dbReference type="GO" id="GO:0006617">
    <property type="term" value="P:SRP-dependent cotranslational protein targeting to membrane, signal sequence recognition"/>
    <property type="evidence" value="ECO:0007669"/>
    <property type="project" value="TreeGrafter"/>
</dbReference>
<accession>A0A1X2HTL1</accession>
<evidence type="ECO:0000256" key="4">
    <source>
        <dbReference type="ARBA" id="ARBA00023274"/>
    </source>
</evidence>
<feature type="compositionally biased region" description="Polar residues" evidence="5">
    <location>
        <begin position="69"/>
        <end position="78"/>
    </location>
</feature>
<organism evidence="6 7">
    <name type="scientific">Syncephalastrum racemosum</name>
    <name type="common">Filamentous fungus</name>
    <dbReference type="NCBI Taxonomy" id="13706"/>
    <lineage>
        <taxon>Eukaryota</taxon>
        <taxon>Fungi</taxon>
        <taxon>Fungi incertae sedis</taxon>
        <taxon>Mucoromycota</taxon>
        <taxon>Mucoromycotina</taxon>
        <taxon>Mucoromycetes</taxon>
        <taxon>Mucorales</taxon>
        <taxon>Syncephalastraceae</taxon>
        <taxon>Syncephalastrum</taxon>
    </lineage>
</organism>
<dbReference type="Pfam" id="PF01922">
    <property type="entry name" value="SRP19"/>
    <property type="match status" value="1"/>
</dbReference>
<feature type="compositionally biased region" description="Basic and acidic residues" evidence="5">
    <location>
        <begin position="1"/>
        <end position="11"/>
    </location>
</feature>
<dbReference type="STRING" id="13706.A0A1X2HTL1"/>
<protein>
    <submittedName>
        <fullName evidence="6">Signal recognition particle, SRP19 subunit</fullName>
    </submittedName>
</protein>
<evidence type="ECO:0000256" key="5">
    <source>
        <dbReference type="SAM" id="MobiDB-lite"/>
    </source>
</evidence>
<gene>
    <name evidence="6" type="ORF">BCR43DRAFT_482422</name>
</gene>
<dbReference type="InterPro" id="IPR036521">
    <property type="entry name" value="SRP19-like_sf"/>
</dbReference>
<dbReference type="PANTHER" id="PTHR17453:SF0">
    <property type="entry name" value="SIGNAL RECOGNITION PARTICLE 19 KDA PROTEIN"/>
    <property type="match status" value="1"/>
</dbReference>
<proteinExistence type="predicted"/>
<name>A0A1X2HTL1_SYNRA</name>
<comment type="caution">
    <text evidence="6">The sequence shown here is derived from an EMBL/GenBank/DDBJ whole genome shotgun (WGS) entry which is preliminary data.</text>
</comment>
<dbReference type="Proteomes" id="UP000242180">
    <property type="component" value="Unassembled WGS sequence"/>
</dbReference>
<feature type="region of interest" description="Disordered" evidence="5">
    <location>
        <begin position="220"/>
        <end position="254"/>
    </location>
</feature>
<evidence type="ECO:0000256" key="3">
    <source>
        <dbReference type="ARBA" id="ARBA00023135"/>
    </source>
</evidence>
<dbReference type="OrthoDB" id="2190947at2759"/>
<dbReference type="PANTHER" id="PTHR17453">
    <property type="entry name" value="SIGNAL RECOGNITION PARTICLE 19 KD PROTEIN"/>
    <property type="match status" value="1"/>
</dbReference>
<feature type="compositionally biased region" description="Basic residues" evidence="5">
    <location>
        <begin position="244"/>
        <end position="254"/>
    </location>
</feature>
<evidence type="ECO:0000313" key="7">
    <source>
        <dbReference type="Proteomes" id="UP000242180"/>
    </source>
</evidence>